<dbReference type="PANTHER" id="PTHR33375">
    <property type="entry name" value="CHROMOSOME-PARTITIONING PROTEIN PARB-RELATED"/>
    <property type="match status" value="1"/>
</dbReference>
<dbReference type="EMBL" id="AVCK01000022">
    <property type="protein sequence ID" value="KFN45878.1"/>
    <property type="molecule type" value="Genomic_DNA"/>
</dbReference>
<keyword evidence="4" id="KW-0238">DNA-binding</keyword>
<feature type="domain" description="ParB-like N-terminal" evidence="6">
    <location>
        <begin position="38"/>
        <end position="133"/>
    </location>
</feature>
<dbReference type="eggNOG" id="COG1475">
    <property type="taxonomic scope" value="Bacteria"/>
</dbReference>
<sequence length="304" mass="32646">MSTKKRGLGRGLEALLGTGNKGAAPVAETAAASGEGLRSLPIDHLQPGKYQPRTGMDPAKLTELAESIKAQGLIQPIVVREIGTGQDGLPRYEIIAGERRWRAATQAGLSDVPVVLREVDDRAVIAMALIENIQREDLNPLEEAQALSRLIDEFSLTHQQAAEAVGRSRAAVSNLLRLLELPDGIRELLETKQLEMGHARALLTLAPQAALALAKEAVAEGWSVREVERRAQLLGKGQIPSKKPAKPNGKKIDADIAALERELSEKLSAKVAVQHGRGGRGKLVISYHGLDTLDGILERLRGGQ</sequence>
<dbReference type="STRING" id="1384056.N787_02720"/>
<comment type="function">
    <text evidence="5">Involved in chromosome partition. Localize to both poles of the predivisional cell following completion of DNA replication. Binds to the DNA origin of replication.</text>
</comment>
<dbReference type="InterPro" id="IPR041468">
    <property type="entry name" value="HTH_ParB/Spo0J"/>
</dbReference>
<organism evidence="7 8">
    <name type="scientific">Arenimonas metalli CF5-1</name>
    <dbReference type="NCBI Taxonomy" id="1384056"/>
    <lineage>
        <taxon>Bacteria</taxon>
        <taxon>Pseudomonadati</taxon>
        <taxon>Pseudomonadota</taxon>
        <taxon>Gammaproteobacteria</taxon>
        <taxon>Lysobacterales</taxon>
        <taxon>Lysobacteraceae</taxon>
        <taxon>Arenimonas</taxon>
    </lineage>
</organism>
<evidence type="ECO:0000259" key="6">
    <source>
        <dbReference type="SMART" id="SM00470"/>
    </source>
</evidence>
<evidence type="ECO:0000313" key="7">
    <source>
        <dbReference type="EMBL" id="KFN45878.1"/>
    </source>
</evidence>
<dbReference type="InterPro" id="IPR036086">
    <property type="entry name" value="ParB/Sulfiredoxin_sf"/>
</dbReference>
<evidence type="ECO:0000256" key="2">
    <source>
        <dbReference type="ARBA" id="ARBA00022372"/>
    </source>
</evidence>
<dbReference type="Gene3D" id="1.10.10.2830">
    <property type="match status" value="1"/>
</dbReference>
<evidence type="ECO:0000256" key="5">
    <source>
        <dbReference type="ARBA" id="ARBA00025472"/>
    </source>
</evidence>
<dbReference type="AlphaFoldDB" id="A0A091AZY3"/>
<dbReference type="FunFam" id="1.10.10.2830:FF:000001">
    <property type="entry name" value="Chromosome partitioning protein ParB"/>
    <property type="match status" value="1"/>
</dbReference>
<dbReference type="NCBIfam" id="TIGR00180">
    <property type="entry name" value="parB_part"/>
    <property type="match status" value="1"/>
</dbReference>
<dbReference type="PATRIC" id="fig|1384056.3.peg.1663"/>
<comment type="similarity">
    <text evidence="1">Belongs to the ParB family.</text>
</comment>
<dbReference type="OrthoDB" id="9802051at2"/>
<dbReference type="SUPFAM" id="SSF109709">
    <property type="entry name" value="KorB DNA-binding domain-like"/>
    <property type="match status" value="1"/>
</dbReference>
<dbReference type="GO" id="GO:0003677">
    <property type="term" value="F:DNA binding"/>
    <property type="evidence" value="ECO:0007669"/>
    <property type="project" value="UniProtKB-KW"/>
</dbReference>
<dbReference type="Pfam" id="PF23552">
    <property type="entry name" value="ParB_C"/>
    <property type="match status" value="1"/>
</dbReference>
<dbReference type="Proteomes" id="UP000029393">
    <property type="component" value="Unassembled WGS sequence"/>
</dbReference>
<dbReference type="InterPro" id="IPR050336">
    <property type="entry name" value="Chromosome_partition/occlusion"/>
</dbReference>
<evidence type="ECO:0000256" key="3">
    <source>
        <dbReference type="ARBA" id="ARBA00022829"/>
    </source>
</evidence>
<dbReference type="SUPFAM" id="SSF110849">
    <property type="entry name" value="ParB/Sulfiredoxin"/>
    <property type="match status" value="1"/>
</dbReference>
<proteinExistence type="inferred from homology"/>
<dbReference type="InterPro" id="IPR004437">
    <property type="entry name" value="ParB/RepB/Spo0J"/>
</dbReference>
<evidence type="ECO:0000256" key="4">
    <source>
        <dbReference type="ARBA" id="ARBA00023125"/>
    </source>
</evidence>
<keyword evidence="8" id="KW-1185">Reference proteome</keyword>
<dbReference type="GO" id="GO:0007059">
    <property type="term" value="P:chromosome segregation"/>
    <property type="evidence" value="ECO:0007669"/>
    <property type="project" value="UniProtKB-KW"/>
</dbReference>
<dbReference type="SMART" id="SM00470">
    <property type="entry name" value="ParB"/>
    <property type="match status" value="1"/>
</dbReference>
<dbReference type="Pfam" id="PF02195">
    <property type="entry name" value="ParB_N"/>
    <property type="match status" value="1"/>
</dbReference>
<dbReference type="GO" id="GO:0045881">
    <property type="term" value="P:positive regulation of sporulation resulting in formation of a cellular spore"/>
    <property type="evidence" value="ECO:0007669"/>
    <property type="project" value="TreeGrafter"/>
</dbReference>
<dbReference type="GO" id="GO:0005694">
    <property type="term" value="C:chromosome"/>
    <property type="evidence" value="ECO:0007669"/>
    <property type="project" value="TreeGrafter"/>
</dbReference>
<evidence type="ECO:0000256" key="1">
    <source>
        <dbReference type="ARBA" id="ARBA00006295"/>
    </source>
</evidence>
<dbReference type="FunFam" id="3.90.1530.30:FF:000001">
    <property type="entry name" value="Chromosome partitioning protein ParB"/>
    <property type="match status" value="1"/>
</dbReference>
<dbReference type="RefSeq" id="WP_034212669.1">
    <property type="nucleotide sequence ID" value="NZ_AVCK01000022.1"/>
</dbReference>
<dbReference type="InterPro" id="IPR057240">
    <property type="entry name" value="ParB_dimer_C"/>
</dbReference>
<dbReference type="Gene3D" id="3.90.1530.30">
    <property type="match status" value="1"/>
</dbReference>
<reference evidence="7 8" key="1">
    <citation type="submission" date="2013-09" db="EMBL/GenBank/DDBJ databases">
        <title>Genome sequencing of Arenimonas metalli.</title>
        <authorList>
            <person name="Chen F."/>
            <person name="Wang G."/>
        </authorList>
    </citation>
    <scope>NUCLEOTIDE SEQUENCE [LARGE SCALE GENOMIC DNA]</scope>
    <source>
        <strain evidence="7 8">CF5-1</strain>
    </source>
</reference>
<name>A0A091AZY3_9GAMM</name>
<gene>
    <name evidence="7" type="ORF">N787_02720</name>
</gene>
<evidence type="ECO:0000313" key="8">
    <source>
        <dbReference type="Proteomes" id="UP000029393"/>
    </source>
</evidence>
<protein>
    <recommendedName>
        <fullName evidence="2">Probable chromosome-partitioning protein ParB</fullName>
    </recommendedName>
</protein>
<accession>A0A091AZY3</accession>
<dbReference type="Pfam" id="PF17762">
    <property type="entry name" value="HTH_ParB"/>
    <property type="match status" value="1"/>
</dbReference>
<dbReference type="CDD" id="cd16393">
    <property type="entry name" value="SPO0J_N"/>
    <property type="match status" value="1"/>
</dbReference>
<dbReference type="InterPro" id="IPR003115">
    <property type="entry name" value="ParB_N"/>
</dbReference>
<comment type="caution">
    <text evidence="7">The sequence shown here is derived from an EMBL/GenBank/DDBJ whole genome shotgun (WGS) entry which is preliminary data.</text>
</comment>
<keyword evidence="3" id="KW-0159">Chromosome partition</keyword>
<dbReference type="PANTHER" id="PTHR33375:SF1">
    <property type="entry name" value="CHROMOSOME-PARTITIONING PROTEIN PARB-RELATED"/>
    <property type="match status" value="1"/>
</dbReference>